<dbReference type="Proteomes" id="UP000035579">
    <property type="component" value="Chromosome"/>
</dbReference>
<dbReference type="EMBL" id="CP011509">
    <property type="protein sequence ID" value="AKI99403.1"/>
    <property type="molecule type" value="Genomic_DNA"/>
</dbReference>
<dbReference type="EMBL" id="QUMU01000009">
    <property type="protein sequence ID" value="REG28050.1"/>
    <property type="molecule type" value="Genomic_DNA"/>
</dbReference>
<dbReference type="AlphaFoldDB" id="A0AAC8Q1T8"/>
<organism evidence="2 4">
    <name type="scientific">Archangium gephyra</name>
    <dbReference type="NCBI Taxonomy" id="48"/>
    <lineage>
        <taxon>Bacteria</taxon>
        <taxon>Pseudomonadati</taxon>
        <taxon>Myxococcota</taxon>
        <taxon>Myxococcia</taxon>
        <taxon>Myxococcales</taxon>
        <taxon>Cystobacterineae</taxon>
        <taxon>Archangiaceae</taxon>
        <taxon>Archangium</taxon>
    </lineage>
</organism>
<protein>
    <submittedName>
        <fullName evidence="2">Uncharacterized protein</fullName>
    </submittedName>
</protein>
<evidence type="ECO:0000313" key="5">
    <source>
        <dbReference type="Proteomes" id="UP000256345"/>
    </source>
</evidence>
<dbReference type="KEGG" id="age:AA314_01030"/>
<keyword evidence="5" id="KW-1185">Reference proteome</keyword>
<accession>A0AAC8Q1T8</accession>
<reference evidence="3 5" key="2">
    <citation type="submission" date="2018-08" db="EMBL/GenBank/DDBJ databases">
        <title>Genomic Encyclopedia of Archaeal and Bacterial Type Strains, Phase II (KMG-II): from individual species to whole genera.</title>
        <authorList>
            <person name="Goeker M."/>
        </authorList>
    </citation>
    <scope>NUCLEOTIDE SEQUENCE [LARGE SCALE GENOMIC DNA]</scope>
    <source>
        <strain evidence="3 5">DSM 2261</strain>
    </source>
</reference>
<feature type="region of interest" description="Disordered" evidence="1">
    <location>
        <begin position="470"/>
        <end position="500"/>
    </location>
</feature>
<sequence length="782" mass="85106">MALIDRVKTLCDRLAGHGWTDRLSPFGLDITAATPAALATQLARAVQRPTGAELRGFEDFSFRTATGIKPAAPGKSLLYHALASPYVHPGAGNAPASSPEAYPTLEELDTLENYIYSLARKRLADFPGATLAVFAYQYRPGERSPHGLHADMAFSRTGVARVGTRPPRYDAARRSFWVEPEDGSDGLAVLPARYGAFLCVSSRPGTQRVVLDPVQGDNLRNFLFPVHKLFPGDECLVGETLAAAEFAFDEYHRNEKLRRVHTNGRIPALPQFDINRAPFIRQSGDDDALVGPQRVGASVLIVPVHHPALVRTVTQTVAGREELVRFRVPRKQRISFGQASRETRFWTSFDAISGGPEGRRAPEYVNIRHRVRQTPGGTFELEDLNGPLANGRFLTEAEFLALVDRGGYEAAHFMDDTCDGSVTVRVSGLSRPLGTALPAYSLVTAPDFFPLADQFEIAAWVETLPDRHFAQGGPRPLSRGRDSVNPTLQRPGQPDTPAFRRSDRTMTAVVGAGAVGSAQAGERATVLVTWLPDGASGVFAPGWDVALGNDELGSFTAAFGLGSPFPEDAKLCAALNSFWPAVAPDASRTFNETPMGKPLLDSELGYHPQHPRVLAGEVTSSPGWDGEHGPFLVQEGGQWFMNFANRFRSDYVSHALKGRMRLGPLAQVTAPELIARMEALRFCIQRVVPPAGDTVPTSTLVLATVEKVVDWDVGPPRDTALNGPGYHLVFVETSGEEEAIANTTRRRVRVLRRFTCHVSLTAVRFQVDDGPFTLIARPATVV</sequence>
<gene>
    <name evidence="2" type="ORF">AA314_01030</name>
    <name evidence="3" type="ORF">ATI61_109394</name>
</gene>
<evidence type="ECO:0000313" key="3">
    <source>
        <dbReference type="EMBL" id="REG28050.1"/>
    </source>
</evidence>
<dbReference type="Proteomes" id="UP000256345">
    <property type="component" value="Unassembled WGS sequence"/>
</dbReference>
<evidence type="ECO:0000256" key="1">
    <source>
        <dbReference type="SAM" id="MobiDB-lite"/>
    </source>
</evidence>
<dbReference type="RefSeq" id="WP_047854514.1">
    <property type="nucleotide sequence ID" value="NZ_CP011509.1"/>
</dbReference>
<name>A0AAC8Q1T8_9BACT</name>
<evidence type="ECO:0000313" key="2">
    <source>
        <dbReference type="EMBL" id="AKI99403.1"/>
    </source>
</evidence>
<reference evidence="2 4" key="1">
    <citation type="submission" date="2015-05" db="EMBL/GenBank/DDBJ databases">
        <title>Genome assembly of Archangium gephyra DSM 2261.</title>
        <authorList>
            <person name="Sharma G."/>
            <person name="Subramanian S."/>
        </authorList>
    </citation>
    <scope>NUCLEOTIDE SEQUENCE [LARGE SCALE GENOMIC DNA]</scope>
    <source>
        <strain evidence="2 4">DSM 2261</strain>
    </source>
</reference>
<evidence type="ECO:0000313" key="4">
    <source>
        <dbReference type="Proteomes" id="UP000035579"/>
    </source>
</evidence>
<proteinExistence type="predicted"/>